<proteinExistence type="predicted"/>
<dbReference type="EMBL" id="JYON01000004">
    <property type="protein sequence ID" value="KJH72712.1"/>
    <property type="molecule type" value="Genomic_DNA"/>
</dbReference>
<feature type="domain" description="N-acetyltransferase" evidence="1">
    <location>
        <begin position="14"/>
        <end position="170"/>
    </location>
</feature>
<organism evidence="2 3">
    <name type="scientific">Aliterella atlantica CENA595</name>
    <dbReference type="NCBI Taxonomy" id="1618023"/>
    <lineage>
        <taxon>Bacteria</taxon>
        <taxon>Bacillati</taxon>
        <taxon>Cyanobacteriota</taxon>
        <taxon>Cyanophyceae</taxon>
        <taxon>Chroococcidiopsidales</taxon>
        <taxon>Aliterellaceae</taxon>
        <taxon>Aliterella</taxon>
    </lineage>
</organism>
<keyword evidence="2" id="KW-0808">Transferase</keyword>
<dbReference type="PATRIC" id="fig|1618023.3.peg.2209"/>
<dbReference type="Proteomes" id="UP000032452">
    <property type="component" value="Unassembled WGS sequence"/>
</dbReference>
<protein>
    <submittedName>
        <fullName evidence="2">GCN5 family acetyltransferase</fullName>
    </submittedName>
</protein>
<sequence length="173" mass="19763">MPKNSTIVAETPRLILRHLTINDADDLAAIYADPVVMKFYPSLWTYTETKQQIERTIVTYEKIGFGLWATIYKANNKFIGRCGLVPQLVDGQQEIEIGYLLAKEYWNKGLATEAACASRDYGFEQVGCDRLISLIDPGNIASQKVALKTSLTYEKNTTMWEKLIRVYTIHNYR</sequence>
<accession>A0A0D8ZWG1</accession>
<dbReference type="AlphaFoldDB" id="A0A0D8ZWG1"/>
<dbReference type="Gene3D" id="3.40.630.30">
    <property type="match status" value="1"/>
</dbReference>
<evidence type="ECO:0000313" key="3">
    <source>
        <dbReference type="Proteomes" id="UP000032452"/>
    </source>
</evidence>
<dbReference type="PANTHER" id="PTHR43792:SF1">
    <property type="entry name" value="N-ACETYLTRANSFERASE DOMAIN-CONTAINING PROTEIN"/>
    <property type="match status" value="1"/>
</dbReference>
<dbReference type="OrthoDB" id="509947at2"/>
<evidence type="ECO:0000259" key="1">
    <source>
        <dbReference type="PROSITE" id="PS51186"/>
    </source>
</evidence>
<evidence type="ECO:0000313" key="2">
    <source>
        <dbReference type="EMBL" id="KJH72712.1"/>
    </source>
</evidence>
<dbReference type="InterPro" id="IPR051531">
    <property type="entry name" value="N-acetyltransferase"/>
</dbReference>
<dbReference type="Pfam" id="PF13302">
    <property type="entry name" value="Acetyltransf_3"/>
    <property type="match status" value="1"/>
</dbReference>
<comment type="caution">
    <text evidence="2">The sequence shown here is derived from an EMBL/GenBank/DDBJ whole genome shotgun (WGS) entry which is preliminary data.</text>
</comment>
<reference evidence="2 3" key="1">
    <citation type="submission" date="2015-02" db="EMBL/GenBank/DDBJ databases">
        <title>Draft genome of a novel marine cyanobacterium (Chroococcales) isolated from South Atlantic Ocean.</title>
        <authorList>
            <person name="Rigonato J."/>
            <person name="Alvarenga D.O."/>
            <person name="Branco L.H."/>
            <person name="Varani A.M."/>
            <person name="Brandini F.P."/>
            <person name="Fiore M.F."/>
        </authorList>
    </citation>
    <scope>NUCLEOTIDE SEQUENCE [LARGE SCALE GENOMIC DNA]</scope>
    <source>
        <strain evidence="2 3">CENA595</strain>
    </source>
</reference>
<dbReference type="RefSeq" id="WP_045053610.1">
    <property type="nucleotide sequence ID" value="NZ_CAWMDP010000026.1"/>
</dbReference>
<dbReference type="InterPro" id="IPR000182">
    <property type="entry name" value="GNAT_dom"/>
</dbReference>
<dbReference type="PANTHER" id="PTHR43792">
    <property type="entry name" value="GNAT FAMILY, PUTATIVE (AFU_ORTHOLOGUE AFUA_3G00765)-RELATED-RELATED"/>
    <property type="match status" value="1"/>
</dbReference>
<dbReference type="SUPFAM" id="SSF55729">
    <property type="entry name" value="Acyl-CoA N-acyltransferases (Nat)"/>
    <property type="match status" value="1"/>
</dbReference>
<gene>
    <name evidence="2" type="ORF">UH38_05330</name>
</gene>
<dbReference type="InterPro" id="IPR016181">
    <property type="entry name" value="Acyl_CoA_acyltransferase"/>
</dbReference>
<name>A0A0D8ZWG1_9CYAN</name>
<keyword evidence="3" id="KW-1185">Reference proteome</keyword>
<dbReference type="GO" id="GO:0016747">
    <property type="term" value="F:acyltransferase activity, transferring groups other than amino-acyl groups"/>
    <property type="evidence" value="ECO:0007669"/>
    <property type="project" value="InterPro"/>
</dbReference>
<dbReference type="PROSITE" id="PS51186">
    <property type="entry name" value="GNAT"/>
    <property type="match status" value="1"/>
</dbReference>
<dbReference type="STRING" id="1618023.UH38_05330"/>